<sequence>MQNELSTEEQISVYLVEGLKYKIRFRLFRCIKLILFKSGCYVVISTTLISTTPPGLSNVIARRVEAMEDHGEVFDTLMSLREDKRNENDKLLGLNDLITQALKEIQAKEAHVNATNNSG</sequence>
<proteinExistence type="predicted"/>
<accession>A0A6L2JGR2</accession>
<organism evidence="1">
    <name type="scientific">Tanacetum cinerariifolium</name>
    <name type="common">Dalmatian daisy</name>
    <name type="synonym">Chrysanthemum cinerariifolium</name>
    <dbReference type="NCBI Taxonomy" id="118510"/>
    <lineage>
        <taxon>Eukaryota</taxon>
        <taxon>Viridiplantae</taxon>
        <taxon>Streptophyta</taxon>
        <taxon>Embryophyta</taxon>
        <taxon>Tracheophyta</taxon>
        <taxon>Spermatophyta</taxon>
        <taxon>Magnoliopsida</taxon>
        <taxon>eudicotyledons</taxon>
        <taxon>Gunneridae</taxon>
        <taxon>Pentapetalae</taxon>
        <taxon>asterids</taxon>
        <taxon>campanulids</taxon>
        <taxon>Asterales</taxon>
        <taxon>Asteraceae</taxon>
        <taxon>Asteroideae</taxon>
        <taxon>Anthemideae</taxon>
        <taxon>Anthemidinae</taxon>
        <taxon>Tanacetum</taxon>
    </lineage>
</organism>
<dbReference type="AlphaFoldDB" id="A0A6L2JGR2"/>
<comment type="caution">
    <text evidence="1">The sequence shown here is derived from an EMBL/GenBank/DDBJ whole genome shotgun (WGS) entry which is preliminary data.</text>
</comment>
<dbReference type="EMBL" id="BKCJ010000731">
    <property type="protein sequence ID" value="GEU35787.1"/>
    <property type="molecule type" value="Genomic_DNA"/>
</dbReference>
<gene>
    <name evidence="1" type="ORF">Tci_007765</name>
</gene>
<protein>
    <submittedName>
        <fullName evidence="1">Uncharacterized protein</fullName>
    </submittedName>
</protein>
<reference evidence="1" key="1">
    <citation type="journal article" date="2019" name="Sci. Rep.">
        <title>Draft genome of Tanacetum cinerariifolium, the natural source of mosquito coil.</title>
        <authorList>
            <person name="Yamashiro T."/>
            <person name="Shiraishi A."/>
            <person name="Satake H."/>
            <person name="Nakayama K."/>
        </authorList>
    </citation>
    <scope>NUCLEOTIDE SEQUENCE</scope>
</reference>
<name>A0A6L2JGR2_TANCI</name>
<evidence type="ECO:0000313" key="1">
    <source>
        <dbReference type="EMBL" id="GEU35787.1"/>
    </source>
</evidence>